<reference evidence="2 3" key="1">
    <citation type="journal article" date="2019" name="Environ. Microbiol.">
        <title>Species interactions and distinct microbial communities in high Arctic permafrost affected cryosols are associated with the CH4 and CO2 gas fluxes.</title>
        <authorList>
            <person name="Altshuler I."/>
            <person name="Hamel J."/>
            <person name="Turney S."/>
            <person name="Magnuson E."/>
            <person name="Levesque R."/>
            <person name="Greer C."/>
            <person name="Whyte L.G."/>
        </authorList>
    </citation>
    <scope>NUCLEOTIDE SEQUENCE [LARGE SCALE GENOMIC DNA]</scope>
    <source>
        <strain evidence="2 3">S06.C</strain>
    </source>
</reference>
<name>A0A502DFR7_9BURK</name>
<comment type="caution">
    <text evidence="2">The sequence shown here is derived from an EMBL/GenBank/DDBJ whole genome shotgun (WGS) entry which is preliminary data.</text>
</comment>
<sequence length="57" mass="6250">MTDPRNVAHDKKVHQEKKNHGEEIAPDAEHAPQPGMKPALKHSGKDDNEASPESQAD</sequence>
<proteinExistence type="predicted"/>
<evidence type="ECO:0000313" key="2">
    <source>
        <dbReference type="EMBL" id="TPG23552.1"/>
    </source>
</evidence>
<feature type="region of interest" description="Disordered" evidence="1">
    <location>
        <begin position="1"/>
        <end position="57"/>
    </location>
</feature>
<dbReference type="AlphaFoldDB" id="A0A502DFR7"/>
<evidence type="ECO:0000256" key="1">
    <source>
        <dbReference type="SAM" id="MobiDB-lite"/>
    </source>
</evidence>
<dbReference type="Proteomes" id="UP000319212">
    <property type="component" value="Unassembled WGS sequence"/>
</dbReference>
<feature type="compositionally biased region" description="Basic and acidic residues" evidence="1">
    <location>
        <begin position="16"/>
        <end position="30"/>
    </location>
</feature>
<organism evidence="2 3">
    <name type="scientific">Variovorax guangxiensis</name>
    <dbReference type="NCBI Taxonomy" id="1775474"/>
    <lineage>
        <taxon>Bacteria</taxon>
        <taxon>Pseudomonadati</taxon>
        <taxon>Pseudomonadota</taxon>
        <taxon>Betaproteobacteria</taxon>
        <taxon>Burkholderiales</taxon>
        <taxon>Comamonadaceae</taxon>
        <taxon>Variovorax</taxon>
    </lineage>
</organism>
<gene>
    <name evidence="2" type="ORF">EAH82_20320</name>
</gene>
<accession>A0A502DFR7</accession>
<feature type="compositionally biased region" description="Basic and acidic residues" evidence="1">
    <location>
        <begin position="1"/>
        <end position="10"/>
    </location>
</feature>
<dbReference type="EMBL" id="RCZI01000009">
    <property type="protein sequence ID" value="TPG23552.1"/>
    <property type="molecule type" value="Genomic_DNA"/>
</dbReference>
<protein>
    <submittedName>
        <fullName evidence="2">Uncharacterized protein</fullName>
    </submittedName>
</protein>
<dbReference type="OrthoDB" id="8912521at2"/>
<evidence type="ECO:0000313" key="3">
    <source>
        <dbReference type="Proteomes" id="UP000319212"/>
    </source>
</evidence>